<evidence type="ECO:0000313" key="1">
    <source>
        <dbReference type="EMBL" id="CCA76770.1"/>
    </source>
</evidence>
<accession>G4TZM7</accession>
<gene>
    <name evidence="1" type="ORF">PIIN_10757</name>
</gene>
<dbReference type="Proteomes" id="UP000007148">
    <property type="component" value="Unassembled WGS sequence"/>
</dbReference>
<dbReference type="InParanoid" id="G4TZM7"/>
<evidence type="ECO:0000313" key="2">
    <source>
        <dbReference type="Proteomes" id="UP000007148"/>
    </source>
</evidence>
<protein>
    <submittedName>
        <fullName evidence="1">Uncharacterized protein</fullName>
    </submittedName>
</protein>
<dbReference type="EMBL" id="CAFZ01000987">
    <property type="protein sequence ID" value="CCA76770.1"/>
    <property type="molecule type" value="Genomic_DNA"/>
</dbReference>
<name>G4TZM7_SERID</name>
<reference evidence="1 2" key="1">
    <citation type="journal article" date="2011" name="PLoS Pathog.">
        <title>Endophytic Life Strategies Decoded by Genome and Transcriptome Analyses of the Mutualistic Root Symbiont Piriformospora indica.</title>
        <authorList>
            <person name="Zuccaro A."/>
            <person name="Lahrmann U."/>
            <person name="Guldener U."/>
            <person name="Langen G."/>
            <person name="Pfiffi S."/>
            <person name="Biedenkopf D."/>
            <person name="Wong P."/>
            <person name="Samans B."/>
            <person name="Grimm C."/>
            <person name="Basiewicz M."/>
            <person name="Murat C."/>
            <person name="Martin F."/>
            <person name="Kogel K.H."/>
        </authorList>
    </citation>
    <scope>NUCLEOTIDE SEQUENCE [LARGE SCALE GENOMIC DNA]</scope>
    <source>
        <strain evidence="1 2">DSM 11827</strain>
    </source>
</reference>
<sequence>MNMVCMNLAVN</sequence>
<keyword evidence="2" id="KW-1185">Reference proteome</keyword>
<comment type="caution">
    <text evidence="1">The sequence shown here is derived from an EMBL/GenBank/DDBJ whole genome shotgun (WGS) entry which is preliminary data.</text>
</comment>
<organism evidence="1 2">
    <name type="scientific">Serendipita indica (strain DSM 11827)</name>
    <name type="common">Root endophyte fungus</name>
    <name type="synonym">Piriformospora indica</name>
    <dbReference type="NCBI Taxonomy" id="1109443"/>
    <lineage>
        <taxon>Eukaryota</taxon>
        <taxon>Fungi</taxon>
        <taxon>Dikarya</taxon>
        <taxon>Basidiomycota</taxon>
        <taxon>Agaricomycotina</taxon>
        <taxon>Agaricomycetes</taxon>
        <taxon>Sebacinales</taxon>
        <taxon>Serendipitaceae</taxon>
        <taxon>Serendipita</taxon>
    </lineage>
</organism>
<proteinExistence type="predicted"/>
<dbReference type="HOGENOM" id="CLU_3437684_0_0_1"/>